<evidence type="ECO:0000313" key="2">
    <source>
        <dbReference type="EMBL" id="KAK3050202.1"/>
    </source>
</evidence>
<comment type="caution">
    <text evidence="2">The sequence shown here is derived from an EMBL/GenBank/DDBJ whole genome shotgun (WGS) entry which is preliminary data.</text>
</comment>
<dbReference type="EMBL" id="JAWDJX010000034">
    <property type="protein sequence ID" value="KAK3050202.1"/>
    <property type="molecule type" value="Genomic_DNA"/>
</dbReference>
<feature type="compositionally biased region" description="Polar residues" evidence="1">
    <location>
        <begin position="108"/>
        <end position="119"/>
    </location>
</feature>
<feature type="compositionally biased region" description="Polar residues" evidence="1">
    <location>
        <begin position="55"/>
        <end position="66"/>
    </location>
</feature>
<feature type="compositionally biased region" description="Basic residues" evidence="1">
    <location>
        <begin position="144"/>
        <end position="159"/>
    </location>
</feature>
<reference evidence="2" key="1">
    <citation type="submission" date="2023-04" db="EMBL/GenBank/DDBJ databases">
        <title>Black Yeasts Isolated from many extreme environments.</title>
        <authorList>
            <person name="Coleine C."/>
            <person name="Stajich J.E."/>
            <person name="Selbmann L."/>
        </authorList>
    </citation>
    <scope>NUCLEOTIDE SEQUENCE</scope>
    <source>
        <strain evidence="2">CCFEE 5312</strain>
    </source>
</reference>
<accession>A0AAJ0DAR5</accession>
<dbReference type="AlphaFoldDB" id="A0AAJ0DAR5"/>
<name>A0AAJ0DAR5_9PEZI</name>
<dbReference type="Proteomes" id="UP001271007">
    <property type="component" value="Unassembled WGS sequence"/>
</dbReference>
<evidence type="ECO:0000256" key="1">
    <source>
        <dbReference type="SAM" id="MobiDB-lite"/>
    </source>
</evidence>
<keyword evidence="3" id="KW-1185">Reference proteome</keyword>
<evidence type="ECO:0000313" key="3">
    <source>
        <dbReference type="Proteomes" id="UP001271007"/>
    </source>
</evidence>
<protein>
    <submittedName>
        <fullName evidence="2">Uncharacterized protein</fullName>
    </submittedName>
</protein>
<sequence>MASLNGHTRKSYFLSVTPVDYSLTAGTNIPPPPPDSPAQYSPIEPPTPGGGPLTSHPSHPVTPSNEAESEADYSTMPEDPRRAGGVRRLFSLTNLRSSFSSSRTSLSMPRQSHDPNGQPNGVKRPSSPSMASTTASSTIDPKPPLRHRKSGGNWFKRKSSMFLNGDLEAVDENQRPDTRDSKRVKETSLPREAGGVREMDPPRGLGPPRVAGPPPPLLPEIGSLRGGRISEGGDLGWDEGAFKR</sequence>
<feature type="compositionally biased region" description="Low complexity" evidence="1">
    <location>
        <begin position="87"/>
        <end position="107"/>
    </location>
</feature>
<organism evidence="2 3">
    <name type="scientific">Extremus antarcticus</name>
    <dbReference type="NCBI Taxonomy" id="702011"/>
    <lineage>
        <taxon>Eukaryota</taxon>
        <taxon>Fungi</taxon>
        <taxon>Dikarya</taxon>
        <taxon>Ascomycota</taxon>
        <taxon>Pezizomycotina</taxon>
        <taxon>Dothideomycetes</taxon>
        <taxon>Dothideomycetidae</taxon>
        <taxon>Mycosphaerellales</taxon>
        <taxon>Extremaceae</taxon>
        <taxon>Extremus</taxon>
    </lineage>
</organism>
<feature type="compositionally biased region" description="Basic and acidic residues" evidence="1">
    <location>
        <begin position="172"/>
        <end position="201"/>
    </location>
</feature>
<feature type="compositionally biased region" description="Low complexity" evidence="1">
    <location>
        <begin position="125"/>
        <end position="138"/>
    </location>
</feature>
<feature type="region of interest" description="Disordered" evidence="1">
    <location>
        <begin position="22"/>
        <end position="244"/>
    </location>
</feature>
<proteinExistence type="predicted"/>
<gene>
    <name evidence="2" type="ORF">LTR09_008591</name>
</gene>